<dbReference type="GO" id="GO:0140664">
    <property type="term" value="F:ATP-dependent DNA damage sensor activity"/>
    <property type="evidence" value="ECO:0007669"/>
    <property type="project" value="InterPro"/>
</dbReference>
<dbReference type="PANTHER" id="PTHR10073:SF12">
    <property type="entry name" value="DNA MISMATCH REPAIR PROTEIN MLH1"/>
    <property type="match status" value="1"/>
</dbReference>
<evidence type="ECO:0000313" key="3">
    <source>
        <dbReference type="EMBL" id="OAX31621.1"/>
    </source>
</evidence>
<dbReference type="PANTHER" id="PTHR10073">
    <property type="entry name" value="DNA MISMATCH REPAIR PROTEIN MLH, PMS, MUTL"/>
    <property type="match status" value="1"/>
</dbReference>
<evidence type="ECO:0000256" key="1">
    <source>
        <dbReference type="ARBA" id="ARBA00006082"/>
    </source>
</evidence>
<gene>
    <name evidence="3" type="ORF">K503DRAFT_648469</name>
</gene>
<dbReference type="Gene3D" id="3.30.565.10">
    <property type="entry name" value="Histidine kinase-like ATPase, C-terminal domain"/>
    <property type="match status" value="1"/>
</dbReference>
<dbReference type="GO" id="GO:0016853">
    <property type="term" value="F:isomerase activity"/>
    <property type="evidence" value="ECO:0007669"/>
    <property type="project" value="UniProtKB-KW"/>
</dbReference>
<dbReference type="Pfam" id="PF02518">
    <property type="entry name" value="HATPase_c"/>
    <property type="match status" value="1"/>
</dbReference>
<dbReference type="EMBL" id="KV449317">
    <property type="protein sequence ID" value="OAX31621.1"/>
    <property type="molecule type" value="Genomic_DNA"/>
</dbReference>
<feature type="non-terminal residue" evidence="3">
    <location>
        <position position="1"/>
    </location>
</feature>
<dbReference type="STRING" id="1314800.A0A1B7MG89"/>
<proteinExistence type="inferred from homology"/>
<keyword evidence="4" id="KW-1185">Reference proteome</keyword>
<evidence type="ECO:0000313" key="4">
    <source>
        <dbReference type="Proteomes" id="UP000092154"/>
    </source>
</evidence>
<feature type="domain" description="Histidine kinase/HSP90-like ATPase" evidence="2">
    <location>
        <begin position="22"/>
        <end position="75"/>
    </location>
</feature>
<feature type="non-terminal residue" evidence="3">
    <location>
        <position position="76"/>
    </location>
</feature>
<dbReference type="GO" id="GO:0032389">
    <property type="term" value="C:MutLalpha complex"/>
    <property type="evidence" value="ECO:0007669"/>
    <property type="project" value="TreeGrafter"/>
</dbReference>
<name>A0A1B7MG89_9AGAM</name>
<evidence type="ECO:0000259" key="2">
    <source>
        <dbReference type="Pfam" id="PF02518"/>
    </source>
</evidence>
<dbReference type="AlphaFoldDB" id="A0A1B7MG89"/>
<dbReference type="InParanoid" id="A0A1B7MG89"/>
<dbReference type="InterPro" id="IPR038973">
    <property type="entry name" value="MutL/Mlh/Pms-like"/>
</dbReference>
<keyword evidence="3" id="KW-0808">Transferase</keyword>
<dbReference type="SUPFAM" id="SSF55874">
    <property type="entry name" value="ATPase domain of HSP90 chaperone/DNA topoisomerase II/histidine kinase"/>
    <property type="match status" value="1"/>
</dbReference>
<dbReference type="InterPro" id="IPR003594">
    <property type="entry name" value="HATPase_dom"/>
</dbReference>
<dbReference type="InterPro" id="IPR036890">
    <property type="entry name" value="HATPase_C_sf"/>
</dbReference>
<organism evidence="3 4">
    <name type="scientific">Rhizopogon vinicolor AM-OR11-026</name>
    <dbReference type="NCBI Taxonomy" id="1314800"/>
    <lineage>
        <taxon>Eukaryota</taxon>
        <taxon>Fungi</taxon>
        <taxon>Dikarya</taxon>
        <taxon>Basidiomycota</taxon>
        <taxon>Agaricomycotina</taxon>
        <taxon>Agaricomycetes</taxon>
        <taxon>Agaricomycetidae</taxon>
        <taxon>Boletales</taxon>
        <taxon>Suillineae</taxon>
        <taxon>Rhizopogonaceae</taxon>
        <taxon>Rhizopogon</taxon>
    </lineage>
</organism>
<dbReference type="GO" id="GO:0016887">
    <property type="term" value="F:ATP hydrolysis activity"/>
    <property type="evidence" value="ECO:0007669"/>
    <property type="project" value="InterPro"/>
</dbReference>
<comment type="similarity">
    <text evidence="1">Belongs to the DNA mismatch repair MutL/HexB family.</text>
</comment>
<accession>A0A1B7MG89</accession>
<dbReference type="GO" id="GO:0006298">
    <property type="term" value="P:mismatch repair"/>
    <property type="evidence" value="ECO:0007669"/>
    <property type="project" value="InterPro"/>
</dbReference>
<protein>
    <submittedName>
        <fullName evidence="3">ATPase domain of HSP90 chaperone/DNA topoisomerase II/histidine kinase</fullName>
    </submittedName>
</protein>
<reference evidence="3 4" key="1">
    <citation type="submission" date="2016-06" db="EMBL/GenBank/DDBJ databases">
        <title>Comparative genomics of the ectomycorrhizal sister species Rhizopogon vinicolor and Rhizopogon vesiculosus (Basidiomycota: Boletales) reveals a divergence of the mating type B locus.</title>
        <authorList>
            <consortium name="DOE Joint Genome Institute"/>
            <person name="Mujic A.B."/>
            <person name="Kuo A."/>
            <person name="Tritt A."/>
            <person name="Lipzen A."/>
            <person name="Chen C."/>
            <person name="Johnson J."/>
            <person name="Sharma A."/>
            <person name="Barry K."/>
            <person name="Grigoriev I.V."/>
            <person name="Spatafora J.W."/>
        </authorList>
    </citation>
    <scope>NUCLEOTIDE SEQUENCE [LARGE SCALE GENOMIC DNA]</scope>
    <source>
        <strain evidence="3 4">AM-OR11-026</strain>
    </source>
</reference>
<dbReference type="GO" id="GO:0016301">
    <property type="term" value="F:kinase activity"/>
    <property type="evidence" value="ECO:0007669"/>
    <property type="project" value="UniProtKB-KW"/>
</dbReference>
<dbReference type="OrthoDB" id="10263226at2759"/>
<dbReference type="Proteomes" id="UP000092154">
    <property type="component" value="Unassembled WGS sequence"/>
</dbReference>
<sequence>IRRLHESLINRIAPGEIIHRPASALKELLENSLDAGSTSIQVIVKDGGMKLLQIQDNGCGIRKDDLSLLAERFTTS</sequence>
<keyword evidence="3" id="KW-0413">Isomerase</keyword>
<keyword evidence="3" id="KW-0418">Kinase</keyword>